<accession>A0ABS3F9S2</accession>
<dbReference type="RefSeq" id="WP_207046754.1">
    <property type="nucleotide sequence ID" value="NZ_JAFLNC010000004.1"/>
</dbReference>
<evidence type="ECO:0000313" key="3">
    <source>
        <dbReference type="EMBL" id="MBO0334692.1"/>
    </source>
</evidence>
<evidence type="ECO:0000259" key="2">
    <source>
        <dbReference type="Pfam" id="PF20072"/>
    </source>
</evidence>
<keyword evidence="1" id="KW-0472">Membrane</keyword>
<proteinExistence type="predicted"/>
<organism evidence="3 4">
    <name type="scientific">Sneathiella sedimenti</name>
    <dbReference type="NCBI Taxonomy" id="2816034"/>
    <lineage>
        <taxon>Bacteria</taxon>
        <taxon>Pseudomonadati</taxon>
        <taxon>Pseudomonadota</taxon>
        <taxon>Alphaproteobacteria</taxon>
        <taxon>Sneathiellales</taxon>
        <taxon>Sneathiellaceae</taxon>
        <taxon>Sneathiella</taxon>
    </lineage>
</organism>
<gene>
    <name evidence="3" type="ORF">J0X12_13775</name>
</gene>
<feature type="transmembrane region" description="Helical" evidence="1">
    <location>
        <begin position="6"/>
        <end position="27"/>
    </location>
</feature>
<keyword evidence="1" id="KW-0812">Transmembrane</keyword>
<dbReference type="InterPro" id="IPR045531">
    <property type="entry name" value="DUF6468"/>
</dbReference>
<keyword evidence="4" id="KW-1185">Reference proteome</keyword>
<dbReference type="Pfam" id="PF20072">
    <property type="entry name" value="DUF6468"/>
    <property type="match status" value="1"/>
</dbReference>
<keyword evidence="1" id="KW-1133">Transmembrane helix</keyword>
<comment type="caution">
    <text evidence="3">The sequence shown here is derived from an EMBL/GenBank/DDBJ whole genome shotgun (WGS) entry which is preliminary data.</text>
</comment>
<evidence type="ECO:0000313" key="4">
    <source>
        <dbReference type="Proteomes" id="UP000664761"/>
    </source>
</evidence>
<evidence type="ECO:0000256" key="1">
    <source>
        <dbReference type="SAM" id="Phobius"/>
    </source>
</evidence>
<name>A0ABS3F9S2_9PROT</name>
<dbReference type="EMBL" id="JAFLNC010000004">
    <property type="protein sequence ID" value="MBO0334692.1"/>
    <property type="molecule type" value="Genomic_DNA"/>
</dbReference>
<feature type="domain" description="DUF6468" evidence="2">
    <location>
        <begin position="36"/>
        <end position="109"/>
    </location>
</feature>
<reference evidence="3 4" key="1">
    <citation type="submission" date="2021-03" db="EMBL/GenBank/DDBJ databases">
        <title>Sneathiella sp. CAU 1612 isolated from Kang Won-do.</title>
        <authorList>
            <person name="Kim W."/>
        </authorList>
    </citation>
    <scope>NUCLEOTIDE SEQUENCE [LARGE SCALE GENOMIC DNA]</scope>
    <source>
        <strain evidence="3 4">CAU 1612</strain>
    </source>
</reference>
<sequence>MMENLPLDFLLNLFLVGLLLATIGYCAMLNKRLSSMRDAHTELRQLTEEFDKALVRSKTGVEDLKSLAATTGRQFNAEISQAKELIEELQLINASSTRIADRLQKGVESSSKREITGIYDDDPAGLFDDDDIAPARPVAAPTKFRTEAEKELFDVLTKST</sequence>
<dbReference type="Proteomes" id="UP000664761">
    <property type="component" value="Unassembled WGS sequence"/>
</dbReference>
<protein>
    <recommendedName>
        <fullName evidence="2">DUF6468 domain-containing protein</fullName>
    </recommendedName>
</protein>